<dbReference type="STRING" id="264951.A0A443I6X4"/>
<dbReference type="GeneID" id="39601764"/>
<feature type="region of interest" description="Disordered" evidence="1">
    <location>
        <begin position="315"/>
        <end position="375"/>
    </location>
</feature>
<feature type="region of interest" description="Disordered" evidence="1">
    <location>
        <begin position="264"/>
        <end position="292"/>
    </location>
</feature>
<gene>
    <name evidence="2" type="ORF">C8Q69DRAFT_503346</name>
</gene>
<feature type="region of interest" description="Disordered" evidence="1">
    <location>
        <begin position="218"/>
        <end position="248"/>
    </location>
</feature>
<reference evidence="2 3" key="1">
    <citation type="journal article" date="2018" name="Front. Microbiol.">
        <title>Genomic and genetic insights into a cosmopolitan fungus, Paecilomyces variotii (Eurotiales).</title>
        <authorList>
            <person name="Urquhart A.S."/>
            <person name="Mondo S.J."/>
            <person name="Makela M.R."/>
            <person name="Hane J.K."/>
            <person name="Wiebenga A."/>
            <person name="He G."/>
            <person name="Mihaltcheva S."/>
            <person name="Pangilinan J."/>
            <person name="Lipzen A."/>
            <person name="Barry K."/>
            <person name="de Vries R.P."/>
            <person name="Grigoriev I.V."/>
            <person name="Idnurm A."/>
        </authorList>
    </citation>
    <scope>NUCLEOTIDE SEQUENCE [LARGE SCALE GENOMIC DNA]</scope>
    <source>
        <strain evidence="2 3">CBS 101075</strain>
    </source>
</reference>
<organism evidence="2 3">
    <name type="scientific">Byssochlamys spectabilis</name>
    <name type="common">Paecilomyces variotii</name>
    <dbReference type="NCBI Taxonomy" id="264951"/>
    <lineage>
        <taxon>Eukaryota</taxon>
        <taxon>Fungi</taxon>
        <taxon>Dikarya</taxon>
        <taxon>Ascomycota</taxon>
        <taxon>Pezizomycotina</taxon>
        <taxon>Eurotiomycetes</taxon>
        <taxon>Eurotiomycetidae</taxon>
        <taxon>Eurotiales</taxon>
        <taxon>Thermoascaceae</taxon>
        <taxon>Paecilomyces</taxon>
    </lineage>
</organism>
<dbReference type="VEuPathDB" id="FungiDB:C8Q69DRAFT_503346"/>
<dbReference type="RefSeq" id="XP_028489479.1">
    <property type="nucleotide sequence ID" value="XM_028632487.1"/>
</dbReference>
<evidence type="ECO:0000313" key="2">
    <source>
        <dbReference type="EMBL" id="RWQ99834.1"/>
    </source>
</evidence>
<sequence>MSIISYFPNNAEQPTQLARLVLAKFSYTTTSTLHNAPLNWNHIIGQGDIEAVFERYHASGLGTPHGLGKTVLKVSQHAKVLEELNLNLLTQEAVSQSRSMQIGNAKPTVAVIVKSPCLAVRYPRSMGQIRRFQLKFSSDHDYYTALAILSEINCPFTESSGGPSVQTTLRPASSSSQIRPASASVAGTGFSAPVRSSGLAPVFNTAFDARAFTGSNPYGTSISAPRSSISSSSSYTVSTGFEPATGNRAGLQHEENHALQSLPQRSPYFNQGTSHGEGSAFGTRPSTAPVSGYHDIESLNQILPPKRELPFARPLAKKTKTAQDPPKTASSGQLRESEAEPSAASRSLEPTGNILPDKTHLTQLPPNTYNDSRPRVPLQKNAAHLNPEQLQTPNPQLSTNHSPLSQSLGILSSADLSAYLVKPVPERSALVESWKVFGKGLLSDDEEKK</sequence>
<dbReference type="Pfam" id="PF03525">
    <property type="entry name" value="Meiotic_rec114"/>
    <property type="match status" value="1"/>
</dbReference>
<feature type="compositionally biased region" description="Polar residues" evidence="1">
    <location>
        <begin position="264"/>
        <end position="276"/>
    </location>
</feature>
<keyword evidence="3" id="KW-1185">Reference proteome</keyword>
<name>A0A443I6X4_BYSSP</name>
<feature type="compositionally biased region" description="Low complexity" evidence="1">
    <location>
        <begin position="340"/>
        <end position="350"/>
    </location>
</feature>
<dbReference type="EMBL" id="RCNU01000001">
    <property type="protein sequence ID" value="RWQ99834.1"/>
    <property type="molecule type" value="Genomic_DNA"/>
</dbReference>
<comment type="caution">
    <text evidence="2">The sequence shown here is derived from an EMBL/GenBank/DDBJ whole genome shotgun (WGS) entry which is preliminary data.</text>
</comment>
<accession>A0A443I6X4</accession>
<dbReference type="AlphaFoldDB" id="A0A443I6X4"/>
<protein>
    <submittedName>
        <fullName evidence="2">Uncharacterized protein</fullName>
    </submittedName>
</protein>
<feature type="compositionally biased region" description="Low complexity" evidence="1">
    <location>
        <begin position="220"/>
        <end position="239"/>
    </location>
</feature>
<evidence type="ECO:0000313" key="3">
    <source>
        <dbReference type="Proteomes" id="UP000283841"/>
    </source>
</evidence>
<evidence type="ECO:0000256" key="1">
    <source>
        <dbReference type="SAM" id="MobiDB-lite"/>
    </source>
</evidence>
<dbReference type="GO" id="GO:0007131">
    <property type="term" value="P:reciprocal meiotic recombination"/>
    <property type="evidence" value="ECO:0007669"/>
    <property type="project" value="InterPro"/>
</dbReference>
<dbReference type="InterPro" id="IPR004354">
    <property type="entry name" value="Meiotic_Rec114"/>
</dbReference>
<feature type="compositionally biased region" description="Polar residues" evidence="1">
    <location>
        <begin position="361"/>
        <end position="371"/>
    </location>
</feature>
<proteinExistence type="predicted"/>
<dbReference type="Proteomes" id="UP000283841">
    <property type="component" value="Unassembled WGS sequence"/>
</dbReference>